<protein>
    <recommendedName>
        <fullName evidence="3">YD repeat-containing protein</fullName>
    </recommendedName>
</protein>
<proteinExistence type="predicted"/>
<evidence type="ECO:0000313" key="2">
    <source>
        <dbReference type="Proteomes" id="UP000245430"/>
    </source>
</evidence>
<dbReference type="OrthoDB" id="1431237at2"/>
<dbReference type="RefSeq" id="WP_109682755.1">
    <property type="nucleotide sequence ID" value="NZ_QGGP01000006.1"/>
</dbReference>
<evidence type="ECO:0008006" key="3">
    <source>
        <dbReference type="Google" id="ProtNLM"/>
    </source>
</evidence>
<keyword evidence="2" id="KW-1185">Reference proteome</keyword>
<evidence type="ECO:0000313" key="1">
    <source>
        <dbReference type="EMBL" id="PWK17862.1"/>
    </source>
</evidence>
<dbReference type="Proteomes" id="UP000245430">
    <property type="component" value="Unassembled WGS sequence"/>
</dbReference>
<sequence length="271" mass="32482">MMKKILQIIIISVYTSSFSQVQIDTSVVKSIRYKWSISNKKKDPVLLTILTEYKSGFYKKDIVRNNNMSFTTISKGKICDKREDGNSKIYIHKSNFGLTKFHYDNYQNLDSIILLKYNPELKKTKFIVEKEYKRKGKLKYIIDKYNGKKNYKYNQFGQLKTIEHYNTESTLYKISHYKNGLLISETKPKYRSEITYEYSKDNKLIKKSGSYTVTQYEYNDFGLKKIERISRKNNVVMNYTLYFYNENGTLERKKYFGKNDHLINDFIYEYK</sequence>
<accession>A0A316DK25</accession>
<gene>
    <name evidence="1" type="ORF">LX78_02260</name>
</gene>
<name>A0A316DK25_9FLAO</name>
<reference evidence="1 2" key="1">
    <citation type="submission" date="2018-05" db="EMBL/GenBank/DDBJ databases">
        <title>Genomic Encyclopedia of Archaeal and Bacterial Type Strains, Phase II (KMG-II): from individual species to whole genera.</title>
        <authorList>
            <person name="Goeker M."/>
        </authorList>
    </citation>
    <scope>NUCLEOTIDE SEQUENCE [LARGE SCALE GENOMIC DNA]</scope>
    <source>
        <strain evidence="1 2">DSM 22637</strain>
    </source>
</reference>
<dbReference type="EMBL" id="QGGP01000006">
    <property type="protein sequence ID" value="PWK17862.1"/>
    <property type="molecule type" value="Genomic_DNA"/>
</dbReference>
<dbReference type="Gene3D" id="2.180.10.10">
    <property type="entry name" value="RHS repeat-associated core"/>
    <property type="match status" value="1"/>
</dbReference>
<dbReference type="AlphaFoldDB" id="A0A316DK25"/>
<organism evidence="1 2">
    <name type="scientific">Xanthomarina spongicola</name>
    <dbReference type="NCBI Taxonomy" id="570520"/>
    <lineage>
        <taxon>Bacteria</taxon>
        <taxon>Pseudomonadati</taxon>
        <taxon>Bacteroidota</taxon>
        <taxon>Flavobacteriia</taxon>
        <taxon>Flavobacteriales</taxon>
        <taxon>Flavobacteriaceae</taxon>
        <taxon>Xanthomarina</taxon>
    </lineage>
</organism>
<comment type="caution">
    <text evidence="1">The sequence shown here is derived from an EMBL/GenBank/DDBJ whole genome shotgun (WGS) entry which is preliminary data.</text>
</comment>